<protein>
    <submittedName>
        <fullName evidence="1">Uncharacterized protein</fullName>
    </submittedName>
</protein>
<dbReference type="Proteomes" id="UP000703674">
    <property type="component" value="Unassembled WGS sequence"/>
</dbReference>
<sequence length="57" mass="6391">KLKLKGDYNTNEFIYGLSGYVGFGGTSLYVKYDLNPIFKDPNPELNNISVGLRFDAN</sequence>
<proteinExistence type="predicted"/>
<accession>A0ABX1D7U9</accession>
<evidence type="ECO:0000313" key="2">
    <source>
        <dbReference type="Proteomes" id="UP000703674"/>
    </source>
</evidence>
<feature type="non-terminal residue" evidence="1">
    <location>
        <position position="1"/>
    </location>
</feature>
<reference evidence="1 2" key="1">
    <citation type="submission" date="2020-03" db="EMBL/GenBank/DDBJ databases">
        <title>Salinimicrobium sp. nov, isolated from SCS.</title>
        <authorList>
            <person name="Cao W.R."/>
        </authorList>
    </citation>
    <scope>NUCLEOTIDE SEQUENCE [LARGE SCALE GENOMIC DNA]</scope>
    <source>
        <strain evidence="2">J15B91</strain>
    </source>
</reference>
<organism evidence="1 2">
    <name type="scientific">Salinimicrobium oceani</name>
    <dbReference type="NCBI Taxonomy" id="2722702"/>
    <lineage>
        <taxon>Bacteria</taxon>
        <taxon>Pseudomonadati</taxon>
        <taxon>Bacteroidota</taxon>
        <taxon>Flavobacteriia</taxon>
        <taxon>Flavobacteriales</taxon>
        <taxon>Flavobacteriaceae</taxon>
        <taxon>Salinimicrobium</taxon>
    </lineage>
</organism>
<evidence type="ECO:0000313" key="1">
    <source>
        <dbReference type="EMBL" id="NJW55231.1"/>
    </source>
</evidence>
<name>A0ABX1D7U9_9FLAO</name>
<gene>
    <name evidence="1" type="ORF">HC175_20155</name>
</gene>
<comment type="caution">
    <text evidence="1">The sequence shown here is derived from an EMBL/GenBank/DDBJ whole genome shotgun (WGS) entry which is preliminary data.</text>
</comment>
<keyword evidence="2" id="KW-1185">Reference proteome</keyword>
<dbReference type="EMBL" id="JAAVJR010000941">
    <property type="protein sequence ID" value="NJW55231.1"/>
    <property type="molecule type" value="Genomic_DNA"/>
</dbReference>